<feature type="chain" id="PRO_5025454112" description="DUF7136 domain-containing protein" evidence="1">
    <location>
        <begin position="32"/>
        <end position="285"/>
    </location>
</feature>
<gene>
    <name evidence="3" type="ORF">BU24DRAFT_428936</name>
</gene>
<name>A0A6A5X885_9PLEO</name>
<feature type="signal peptide" evidence="1">
    <location>
        <begin position="1"/>
        <end position="31"/>
    </location>
</feature>
<evidence type="ECO:0000313" key="3">
    <source>
        <dbReference type="EMBL" id="KAF2008964.1"/>
    </source>
</evidence>
<sequence>MMPHRSFGVFPLSIVLQAVLINLLGYSKVVGASTGVLEVDLIFPRNETYAPQERFPVVFAIRNIELAQFVAPVITFKIRDLDDLDSPPIGGDTHEVRYLDATSKELVLAHSPFGFSLKKESRWLLAWDVGTRNCTDTGMGETSLKYNWTSIPMRFATQNGGQEVNLATPTTATTCDESQGVTVNVTEIMEMPNHVDPIGVDWIYGESCASLASNAPPPSACQVTIESSAAASISSAIEKRWCQRTNAPFNCGESRNKKNAADRFGARGFIAVLITLGSVLAQWSF</sequence>
<dbReference type="InterPro" id="IPR055560">
    <property type="entry name" value="DUF7136"/>
</dbReference>
<dbReference type="GeneID" id="54287000"/>
<protein>
    <recommendedName>
        <fullName evidence="2">DUF7136 domain-containing protein</fullName>
    </recommendedName>
</protein>
<evidence type="ECO:0000259" key="2">
    <source>
        <dbReference type="Pfam" id="PF23584"/>
    </source>
</evidence>
<evidence type="ECO:0000313" key="4">
    <source>
        <dbReference type="Proteomes" id="UP000799778"/>
    </source>
</evidence>
<dbReference type="Pfam" id="PF23584">
    <property type="entry name" value="DUF7136"/>
    <property type="match status" value="1"/>
</dbReference>
<dbReference type="AlphaFoldDB" id="A0A6A5X885"/>
<dbReference type="Proteomes" id="UP000799778">
    <property type="component" value="Unassembled WGS sequence"/>
</dbReference>
<keyword evidence="1" id="KW-0732">Signal</keyword>
<dbReference type="OrthoDB" id="4490227at2759"/>
<dbReference type="RefSeq" id="XP_033377303.1">
    <property type="nucleotide sequence ID" value="XM_033529603.1"/>
</dbReference>
<feature type="domain" description="DUF7136" evidence="2">
    <location>
        <begin position="33"/>
        <end position="251"/>
    </location>
</feature>
<organism evidence="3 4">
    <name type="scientific">Aaosphaeria arxii CBS 175.79</name>
    <dbReference type="NCBI Taxonomy" id="1450172"/>
    <lineage>
        <taxon>Eukaryota</taxon>
        <taxon>Fungi</taxon>
        <taxon>Dikarya</taxon>
        <taxon>Ascomycota</taxon>
        <taxon>Pezizomycotina</taxon>
        <taxon>Dothideomycetes</taxon>
        <taxon>Pleosporomycetidae</taxon>
        <taxon>Pleosporales</taxon>
        <taxon>Pleosporales incertae sedis</taxon>
        <taxon>Aaosphaeria</taxon>
    </lineage>
</organism>
<accession>A0A6A5X885</accession>
<reference evidence="3" key="1">
    <citation type="journal article" date="2020" name="Stud. Mycol.">
        <title>101 Dothideomycetes genomes: a test case for predicting lifestyles and emergence of pathogens.</title>
        <authorList>
            <person name="Haridas S."/>
            <person name="Albert R."/>
            <person name="Binder M."/>
            <person name="Bloem J."/>
            <person name="Labutti K."/>
            <person name="Salamov A."/>
            <person name="Andreopoulos B."/>
            <person name="Baker S."/>
            <person name="Barry K."/>
            <person name="Bills G."/>
            <person name="Bluhm B."/>
            <person name="Cannon C."/>
            <person name="Castanera R."/>
            <person name="Culley D."/>
            <person name="Daum C."/>
            <person name="Ezra D."/>
            <person name="Gonzalez J."/>
            <person name="Henrissat B."/>
            <person name="Kuo A."/>
            <person name="Liang C."/>
            <person name="Lipzen A."/>
            <person name="Lutzoni F."/>
            <person name="Magnuson J."/>
            <person name="Mondo S."/>
            <person name="Nolan M."/>
            <person name="Ohm R."/>
            <person name="Pangilinan J."/>
            <person name="Park H.-J."/>
            <person name="Ramirez L."/>
            <person name="Alfaro M."/>
            <person name="Sun H."/>
            <person name="Tritt A."/>
            <person name="Yoshinaga Y."/>
            <person name="Zwiers L.-H."/>
            <person name="Turgeon B."/>
            <person name="Goodwin S."/>
            <person name="Spatafora J."/>
            <person name="Crous P."/>
            <person name="Grigoriev I."/>
        </authorList>
    </citation>
    <scope>NUCLEOTIDE SEQUENCE</scope>
    <source>
        <strain evidence="3">CBS 175.79</strain>
    </source>
</reference>
<dbReference type="EMBL" id="ML978080">
    <property type="protein sequence ID" value="KAF2008964.1"/>
    <property type="molecule type" value="Genomic_DNA"/>
</dbReference>
<keyword evidence="4" id="KW-1185">Reference proteome</keyword>
<evidence type="ECO:0000256" key="1">
    <source>
        <dbReference type="SAM" id="SignalP"/>
    </source>
</evidence>
<proteinExistence type="predicted"/>